<dbReference type="InterPro" id="IPR028082">
    <property type="entry name" value="Peripla_BP_I"/>
</dbReference>
<dbReference type="Gene3D" id="3.40.50.2300">
    <property type="match status" value="2"/>
</dbReference>
<keyword evidence="6" id="KW-1185">Reference proteome</keyword>
<dbReference type="PANTHER" id="PTHR46847">
    <property type="entry name" value="D-ALLOSE-BINDING PERIPLASMIC PROTEIN-RELATED"/>
    <property type="match status" value="1"/>
</dbReference>
<evidence type="ECO:0000256" key="1">
    <source>
        <dbReference type="ARBA" id="ARBA00004196"/>
    </source>
</evidence>
<evidence type="ECO:0000313" key="6">
    <source>
        <dbReference type="Proteomes" id="UP001190466"/>
    </source>
</evidence>
<dbReference type="RefSeq" id="WP_316514340.1">
    <property type="nucleotide sequence ID" value="NZ_OY726395.1"/>
</dbReference>
<name>A0ABM9M9Q6_9MYCO</name>
<dbReference type="CDD" id="cd01536">
    <property type="entry name" value="PBP1_ABC_sugar_binding-like"/>
    <property type="match status" value="1"/>
</dbReference>
<reference evidence="5 6" key="1">
    <citation type="submission" date="2023-08" db="EMBL/GenBank/DDBJ databases">
        <authorList>
            <person name="Folkvardsen B D."/>
            <person name="Norman A."/>
        </authorList>
    </citation>
    <scope>NUCLEOTIDE SEQUENCE [LARGE SCALE GENOMIC DNA]</scope>
    <source>
        <strain evidence="5 6">Mu0050</strain>
    </source>
</reference>
<dbReference type="Proteomes" id="UP001190466">
    <property type="component" value="Chromosome"/>
</dbReference>
<feature type="domain" description="Periplasmic binding protein" evidence="4">
    <location>
        <begin position="74"/>
        <end position="314"/>
    </location>
</feature>
<proteinExistence type="inferred from homology"/>
<comment type="similarity">
    <text evidence="2">Belongs to the bacterial solute-binding protein 2 family.</text>
</comment>
<dbReference type="Pfam" id="PF13407">
    <property type="entry name" value="Peripla_BP_4"/>
    <property type="match status" value="1"/>
</dbReference>
<gene>
    <name evidence="5" type="ORF">MU0050_000726</name>
</gene>
<evidence type="ECO:0000256" key="3">
    <source>
        <dbReference type="ARBA" id="ARBA00022729"/>
    </source>
</evidence>
<organism evidence="5 6">
    <name type="scientific">[Mycobacterium] wendilense</name>
    <dbReference type="NCBI Taxonomy" id="3064284"/>
    <lineage>
        <taxon>Bacteria</taxon>
        <taxon>Bacillati</taxon>
        <taxon>Actinomycetota</taxon>
        <taxon>Actinomycetes</taxon>
        <taxon>Mycobacteriales</taxon>
        <taxon>Mycobacteriaceae</taxon>
        <taxon>Mycolicibacter</taxon>
    </lineage>
</organism>
<comment type="subcellular location">
    <subcellularLocation>
        <location evidence="1">Cell envelope</location>
    </subcellularLocation>
</comment>
<dbReference type="PANTHER" id="PTHR46847:SF1">
    <property type="entry name" value="D-ALLOSE-BINDING PERIPLASMIC PROTEIN-RELATED"/>
    <property type="match status" value="1"/>
</dbReference>
<evidence type="ECO:0000259" key="4">
    <source>
        <dbReference type="Pfam" id="PF13407"/>
    </source>
</evidence>
<dbReference type="EMBL" id="OY726395">
    <property type="protein sequence ID" value="CAJ1579864.1"/>
    <property type="molecule type" value="Genomic_DNA"/>
</dbReference>
<evidence type="ECO:0000256" key="2">
    <source>
        <dbReference type="ARBA" id="ARBA00007639"/>
    </source>
</evidence>
<evidence type="ECO:0000313" key="5">
    <source>
        <dbReference type="EMBL" id="CAJ1579864.1"/>
    </source>
</evidence>
<dbReference type="InterPro" id="IPR025997">
    <property type="entry name" value="SBP_2_dom"/>
</dbReference>
<accession>A0ABM9M9Q6</accession>
<keyword evidence="3" id="KW-0732">Signal</keyword>
<dbReference type="SUPFAM" id="SSF53822">
    <property type="entry name" value="Periplasmic binding protein-like I"/>
    <property type="match status" value="1"/>
</dbReference>
<protein>
    <submittedName>
        <fullName evidence="5">Sugar ABC transporter substrate-binding protein</fullName>
    </submittedName>
</protein>
<sequence>MTASIGCSSGLHDVATAGVDQAITDISAYEEAAREAMRPVAAWPGPVGGPPAQPGVKIMWIACGFAAEGCKGPAEAAADAADALGWELRVVDGQLDPRIYNRAVSEAVDQGYDAVVLNAISVDAVAGAVQRARAAGVVVGSWDSGNNPSPSGVSFEVDQPIAQQGHNMVNYMVWKSGGNTKAYVTEAPEFNVVRGWIQGAREALETCDTCEIVREDKFTATEAATRVPTLMVSALRENPQINTVIGAYDAALLSALPSIRGAGFHRVRVGGFNGIAPWLQLIRDGQANVTSAVPMKWGAWAAFDNVNRLLAGEEIPLQNLPTRLIATENIAEIPQQGQWEGDLDYAAEYRRIWSAS</sequence>